<keyword evidence="9" id="KW-1133">Transmembrane helix</keyword>
<dbReference type="CDD" id="cd13910">
    <property type="entry name" value="CuRO_3_MCO_like_4"/>
    <property type="match status" value="1"/>
</dbReference>
<evidence type="ECO:0000313" key="14">
    <source>
        <dbReference type="Proteomes" id="UP000515788"/>
    </source>
</evidence>
<evidence type="ECO:0000256" key="7">
    <source>
        <dbReference type="ARBA" id="ARBA00023065"/>
    </source>
</evidence>
<evidence type="ECO:0008006" key="15">
    <source>
        <dbReference type="Google" id="ProtNLM"/>
    </source>
</evidence>
<dbReference type="GeneID" id="59323470"/>
<evidence type="ECO:0000256" key="3">
    <source>
        <dbReference type="ARBA" id="ARBA00022723"/>
    </source>
</evidence>
<dbReference type="Pfam" id="PF07731">
    <property type="entry name" value="Cu-oxidase_2"/>
    <property type="match status" value="1"/>
</dbReference>
<dbReference type="SUPFAM" id="SSF49503">
    <property type="entry name" value="Cupredoxins"/>
    <property type="match status" value="3"/>
</dbReference>
<keyword evidence="4" id="KW-0560">Oxidoreductase</keyword>
<dbReference type="InterPro" id="IPR011707">
    <property type="entry name" value="Cu-oxidase-like_N"/>
</dbReference>
<evidence type="ECO:0000256" key="1">
    <source>
        <dbReference type="ARBA" id="ARBA00010609"/>
    </source>
</evidence>
<dbReference type="CDD" id="cd13886">
    <property type="entry name" value="CuRO_2_MCO_like_1"/>
    <property type="match status" value="1"/>
</dbReference>
<feature type="domain" description="Plastocyanin-like" evidence="11">
    <location>
        <begin position="515"/>
        <end position="642"/>
    </location>
</feature>
<dbReference type="GO" id="GO:0005507">
    <property type="term" value="F:copper ion binding"/>
    <property type="evidence" value="ECO:0007669"/>
    <property type="project" value="InterPro"/>
</dbReference>
<dbReference type="PANTHER" id="PTHR11709">
    <property type="entry name" value="MULTI-COPPER OXIDASE"/>
    <property type="match status" value="1"/>
</dbReference>
<dbReference type="InterPro" id="IPR011706">
    <property type="entry name" value="Cu-oxidase_C"/>
</dbReference>
<dbReference type="InterPro" id="IPR033138">
    <property type="entry name" value="Cu_oxidase_CS"/>
</dbReference>
<dbReference type="Gene3D" id="2.60.40.420">
    <property type="entry name" value="Cupredoxins - blue copper proteins"/>
    <property type="match status" value="3"/>
</dbReference>
<sequence length="667" mass="76404">MNELVPKSAGEDDGAVSVRNDLEEQSPRDEKKRRFVAWLRVLLMVTVPVLVLAFGLQQLVKSHGLGSLTQCVSSNFAKKSESSNDDSWRLDTNKNYTMDVDYWLRQTKPRERHYYMNVTTFVEESPDGIRRNLTVVNGQYPGPLLEANAGDTLFIHVDNQMEHEPVTIHCHGLFFNNNNSFHDGAAYINQCPIPPKANYTYKIELDDRQYGTYWYHSHFGAQYADGLFGPLVIHSSEEYRAMNSSYDKDIVVLVNDYYHDMASNYLPDYLGPANENTEPDPDNGLIQGQNRFDYVASTYLVPNGGNSSDVSYAPVNVSVIDLDPNSTYRLRLINAGFFLTFEFEIDSHDLEIVEADGTLVTPITVDSLAVSLAERYSFILKPRDDKKDLKNYWMQARFNQFCAKVENTNFNPDVRAIVSYSKHEDPSDLQVPDSRWQYGGGDVVCNEFDQSLLHTANVTSVPRTANGSTLPDVRFDVDVSFLIKANQLTRGYLNDQTFENYKNGSTMYQLAFAADNNTIKNLDVKDLLTNNDHQYMLNINERGTIVDIVINNYDDGNHPFHLHGHKFWVLAIGKTGFFDQKYYTDDSGVMNFENPVLRDTVNIPGFGWGVLRFVADSPGVWPFHCHIGWHMESGLMMQFNILQDEYSNWDNYPLKWYQQCQYWQNQL</sequence>
<dbReference type="GO" id="GO:0006826">
    <property type="term" value="P:iron ion transport"/>
    <property type="evidence" value="ECO:0007669"/>
    <property type="project" value="UniProtKB-KW"/>
</dbReference>
<evidence type="ECO:0000256" key="5">
    <source>
        <dbReference type="ARBA" id="ARBA00023004"/>
    </source>
</evidence>
<evidence type="ECO:0000259" key="10">
    <source>
        <dbReference type="Pfam" id="PF00394"/>
    </source>
</evidence>
<organism evidence="13 14">
    <name type="scientific">Torulaspora globosa</name>
    <dbReference type="NCBI Taxonomy" id="48254"/>
    <lineage>
        <taxon>Eukaryota</taxon>
        <taxon>Fungi</taxon>
        <taxon>Dikarya</taxon>
        <taxon>Ascomycota</taxon>
        <taxon>Saccharomycotina</taxon>
        <taxon>Saccharomycetes</taxon>
        <taxon>Saccharomycetales</taxon>
        <taxon>Saccharomycetaceae</taxon>
        <taxon>Torulaspora</taxon>
    </lineage>
</organism>
<gene>
    <name evidence="13" type="ORF">HG536_0A01900</name>
</gene>
<dbReference type="InterPro" id="IPR002355">
    <property type="entry name" value="Cu_oxidase_Cu_BS"/>
</dbReference>
<feature type="domain" description="Plastocyanin-like" evidence="10">
    <location>
        <begin position="249"/>
        <end position="421"/>
    </location>
</feature>
<evidence type="ECO:0000256" key="4">
    <source>
        <dbReference type="ARBA" id="ARBA00023002"/>
    </source>
</evidence>
<dbReference type="EMBL" id="CP059246">
    <property type="protein sequence ID" value="QLL30373.1"/>
    <property type="molecule type" value="Genomic_DNA"/>
</dbReference>
<keyword evidence="3" id="KW-0479">Metal-binding</keyword>
<dbReference type="InterPro" id="IPR045087">
    <property type="entry name" value="Cu-oxidase_fam"/>
</dbReference>
<dbReference type="PANTHER" id="PTHR11709:SF414">
    <property type="entry name" value="ADR239WP"/>
    <property type="match status" value="1"/>
</dbReference>
<dbReference type="OrthoDB" id="2121828at2759"/>
<dbReference type="GO" id="GO:0016491">
    <property type="term" value="F:oxidoreductase activity"/>
    <property type="evidence" value="ECO:0007669"/>
    <property type="project" value="UniProtKB-KW"/>
</dbReference>
<keyword evidence="2" id="KW-0410">Iron transport</keyword>
<dbReference type="InterPro" id="IPR008972">
    <property type="entry name" value="Cupredoxin"/>
</dbReference>
<dbReference type="Pfam" id="PF00394">
    <property type="entry name" value="Cu-oxidase"/>
    <property type="match status" value="1"/>
</dbReference>
<evidence type="ECO:0000313" key="13">
    <source>
        <dbReference type="EMBL" id="QLL30373.1"/>
    </source>
</evidence>
<dbReference type="AlphaFoldDB" id="A0A7G3ZA37"/>
<dbReference type="KEGG" id="tgb:HG536_0A01900"/>
<keyword evidence="9" id="KW-0812">Transmembrane</keyword>
<keyword evidence="14" id="KW-1185">Reference proteome</keyword>
<evidence type="ECO:0000259" key="12">
    <source>
        <dbReference type="Pfam" id="PF07732"/>
    </source>
</evidence>
<keyword evidence="7" id="KW-0406">Ion transport</keyword>
<evidence type="ECO:0000256" key="2">
    <source>
        <dbReference type="ARBA" id="ARBA00022496"/>
    </source>
</evidence>
<keyword evidence="9" id="KW-0472">Membrane</keyword>
<feature type="region of interest" description="Disordered" evidence="8">
    <location>
        <begin position="1"/>
        <end position="25"/>
    </location>
</feature>
<dbReference type="PROSITE" id="PS00079">
    <property type="entry name" value="MULTICOPPER_OXIDASE1"/>
    <property type="match status" value="2"/>
</dbReference>
<protein>
    <recommendedName>
        <fullName evidence="15">Multicopper oxidase</fullName>
    </recommendedName>
</protein>
<accession>A0A7G3ZA37</accession>
<feature type="domain" description="Plastocyanin-like" evidence="12">
    <location>
        <begin position="125"/>
        <end position="237"/>
    </location>
</feature>
<feature type="transmembrane region" description="Helical" evidence="9">
    <location>
        <begin position="35"/>
        <end position="56"/>
    </location>
</feature>
<name>A0A7G3ZA37_9SACH</name>
<evidence type="ECO:0000256" key="8">
    <source>
        <dbReference type="SAM" id="MobiDB-lite"/>
    </source>
</evidence>
<keyword evidence="5" id="KW-0408">Iron</keyword>
<dbReference type="RefSeq" id="XP_037137048.1">
    <property type="nucleotide sequence ID" value="XM_037281153.1"/>
</dbReference>
<dbReference type="PROSITE" id="PS00080">
    <property type="entry name" value="MULTICOPPER_OXIDASE2"/>
    <property type="match status" value="1"/>
</dbReference>
<proteinExistence type="inferred from homology"/>
<reference evidence="13 14" key="1">
    <citation type="submission" date="2020-06" db="EMBL/GenBank/DDBJ databases">
        <title>The yeast mating-type switching endonuclease HO is a domesticated member of an unorthodox homing genetic element family.</title>
        <authorList>
            <person name="Coughlan A.Y."/>
            <person name="Lombardi L."/>
            <person name="Braun-Galleani S."/>
            <person name="Martos A.R."/>
            <person name="Galeote V."/>
            <person name="Bigey F."/>
            <person name="Dequin S."/>
            <person name="Byrne K.P."/>
            <person name="Wolfe K.H."/>
        </authorList>
    </citation>
    <scope>NUCLEOTIDE SEQUENCE [LARGE SCALE GENOMIC DNA]</scope>
    <source>
        <strain evidence="13 14">CBS764</strain>
    </source>
</reference>
<evidence type="ECO:0000256" key="9">
    <source>
        <dbReference type="SAM" id="Phobius"/>
    </source>
</evidence>
<comment type="similarity">
    <text evidence="1">Belongs to the multicopper oxidase family.</text>
</comment>
<keyword evidence="7" id="KW-0813">Transport</keyword>
<dbReference type="FunFam" id="2.60.40.420:FF:000045">
    <property type="entry name" value="Laccase 2"/>
    <property type="match status" value="1"/>
</dbReference>
<keyword evidence="6" id="KW-0186">Copper</keyword>
<dbReference type="Pfam" id="PF07732">
    <property type="entry name" value="Cu-oxidase_3"/>
    <property type="match status" value="1"/>
</dbReference>
<evidence type="ECO:0000256" key="6">
    <source>
        <dbReference type="ARBA" id="ARBA00023008"/>
    </source>
</evidence>
<evidence type="ECO:0000259" key="11">
    <source>
        <dbReference type="Pfam" id="PF07731"/>
    </source>
</evidence>
<dbReference type="Proteomes" id="UP000515788">
    <property type="component" value="Chromosome 1"/>
</dbReference>
<dbReference type="InterPro" id="IPR001117">
    <property type="entry name" value="Cu-oxidase_2nd"/>
</dbReference>